<evidence type="ECO:0000313" key="3">
    <source>
        <dbReference type="EMBL" id="SDG42138.1"/>
    </source>
</evidence>
<accession>A0A1G7U434</accession>
<evidence type="ECO:0000256" key="2">
    <source>
        <dbReference type="SAM" id="SignalP"/>
    </source>
</evidence>
<sequence length="228" mass="25656">MKSKILLPILFLLAVLISPSLMAQNDEYYRPDSLRKDQPERKEVPPVERRPQDQKPVLAEKKKLDDFKNKKFIDRVRLGGSFGVSLGTLTNINVSPMAGYELTESLVGGVGATVMYFKSKWAGVDAVYYGGRAFLMYSIIPELHAIGEVEALNVEADTYKKYDARKWITSPMLGLGYSQPIGGRFIKALHLQALYNFNYDNQVDDYGNNVNPNGLFLGQPIVIRLTFL</sequence>
<dbReference type="Proteomes" id="UP000198748">
    <property type="component" value="Unassembled WGS sequence"/>
</dbReference>
<dbReference type="STRING" id="659014.SAMN04487996_118148"/>
<protein>
    <recommendedName>
        <fullName evidence="5">Outer membrane protein beta-barrel domain-containing protein</fullName>
    </recommendedName>
</protein>
<dbReference type="RefSeq" id="WP_090156140.1">
    <property type="nucleotide sequence ID" value="NZ_FNAN01000018.1"/>
</dbReference>
<dbReference type="AlphaFoldDB" id="A0A1G7U434"/>
<keyword evidence="2" id="KW-0732">Signal</keyword>
<evidence type="ECO:0000256" key="1">
    <source>
        <dbReference type="SAM" id="MobiDB-lite"/>
    </source>
</evidence>
<reference evidence="4" key="1">
    <citation type="submission" date="2016-10" db="EMBL/GenBank/DDBJ databases">
        <authorList>
            <person name="Varghese N."/>
            <person name="Submissions S."/>
        </authorList>
    </citation>
    <scope>NUCLEOTIDE SEQUENCE [LARGE SCALE GENOMIC DNA]</scope>
    <source>
        <strain evidence="4">DSM 25329</strain>
    </source>
</reference>
<feature type="signal peptide" evidence="2">
    <location>
        <begin position="1"/>
        <end position="23"/>
    </location>
</feature>
<organism evidence="3 4">
    <name type="scientific">Dyadobacter soli</name>
    <dbReference type="NCBI Taxonomy" id="659014"/>
    <lineage>
        <taxon>Bacteria</taxon>
        <taxon>Pseudomonadati</taxon>
        <taxon>Bacteroidota</taxon>
        <taxon>Cytophagia</taxon>
        <taxon>Cytophagales</taxon>
        <taxon>Spirosomataceae</taxon>
        <taxon>Dyadobacter</taxon>
    </lineage>
</organism>
<feature type="chain" id="PRO_5011495113" description="Outer membrane protein beta-barrel domain-containing protein" evidence="2">
    <location>
        <begin position="24"/>
        <end position="228"/>
    </location>
</feature>
<proteinExistence type="predicted"/>
<gene>
    <name evidence="3" type="ORF">SAMN04487996_118148</name>
</gene>
<dbReference type="EMBL" id="FNAN01000018">
    <property type="protein sequence ID" value="SDG42138.1"/>
    <property type="molecule type" value="Genomic_DNA"/>
</dbReference>
<dbReference type="OrthoDB" id="1098580at2"/>
<keyword evidence="4" id="KW-1185">Reference proteome</keyword>
<feature type="region of interest" description="Disordered" evidence="1">
    <location>
        <begin position="32"/>
        <end position="54"/>
    </location>
</feature>
<evidence type="ECO:0008006" key="5">
    <source>
        <dbReference type="Google" id="ProtNLM"/>
    </source>
</evidence>
<evidence type="ECO:0000313" key="4">
    <source>
        <dbReference type="Proteomes" id="UP000198748"/>
    </source>
</evidence>
<name>A0A1G7U434_9BACT</name>